<evidence type="ECO:0000256" key="1">
    <source>
        <dbReference type="ARBA" id="ARBA00004651"/>
    </source>
</evidence>
<keyword evidence="3 9" id="KW-0813">Transport</keyword>
<dbReference type="PANTHER" id="PTHR30614">
    <property type="entry name" value="MEMBRANE COMPONENT OF AMINO ACID ABC TRANSPORTER"/>
    <property type="match status" value="1"/>
</dbReference>
<evidence type="ECO:0000313" key="12">
    <source>
        <dbReference type="Proteomes" id="UP000321769"/>
    </source>
</evidence>
<proteinExistence type="inferred from homology"/>
<organism evidence="11 12">
    <name type="scientific">Aeromicrobium flavum</name>
    <dbReference type="NCBI Taxonomy" id="416568"/>
    <lineage>
        <taxon>Bacteria</taxon>
        <taxon>Bacillati</taxon>
        <taxon>Actinomycetota</taxon>
        <taxon>Actinomycetes</taxon>
        <taxon>Propionibacteriales</taxon>
        <taxon>Nocardioidaceae</taxon>
        <taxon>Aeromicrobium</taxon>
    </lineage>
</organism>
<feature type="transmembrane region" description="Helical" evidence="9">
    <location>
        <begin position="186"/>
        <end position="209"/>
    </location>
</feature>
<dbReference type="Pfam" id="PF00528">
    <property type="entry name" value="BPD_transp_1"/>
    <property type="match status" value="1"/>
</dbReference>
<dbReference type="EMBL" id="BJZQ01000017">
    <property type="protein sequence ID" value="GEO90359.1"/>
    <property type="molecule type" value="Genomic_DNA"/>
</dbReference>
<evidence type="ECO:0000256" key="4">
    <source>
        <dbReference type="ARBA" id="ARBA00022475"/>
    </source>
</evidence>
<sequence length="218" mass="23616">MDFSFLQDSYELLLKGFWVTLRVFLASGLIALVVGTLVAVARVSPVPAMRVVGTAYVTLFRNTPLLLLLFITYYGLPAMGIDFGFFWNVSLAAGLYTAAFVCEALRSGINGVPLGQAEAARAVGMPFTMTMTQVILPQAFRLVVPPIASVFIALAKNTSLVAALGLADVAFRLQGLLRDYPNSRTAAFLTIAAMYIVIVAAISLVASWAERRWKVESR</sequence>
<keyword evidence="7 9" id="KW-1133">Transmembrane helix</keyword>
<feature type="transmembrane region" description="Helical" evidence="9">
    <location>
        <begin position="20"/>
        <end position="41"/>
    </location>
</feature>
<dbReference type="InterPro" id="IPR035906">
    <property type="entry name" value="MetI-like_sf"/>
</dbReference>
<dbReference type="InterPro" id="IPR010065">
    <property type="entry name" value="AA_ABC_transptr_permease_3TM"/>
</dbReference>
<dbReference type="PANTHER" id="PTHR30614:SF37">
    <property type="entry name" value="AMINO-ACID ABC TRANSPORTER PERMEASE PROTEIN YHDX-RELATED"/>
    <property type="match status" value="1"/>
</dbReference>
<comment type="subcellular location">
    <subcellularLocation>
        <location evidence="1 9">Cell membrane</location>
        <topology evidence="1 9">Multi-pass membrane protein</topology>
    </subcellularLocation>
</comment>
<dbReference type="InterPro" id="IPR043429">
    <property type="entry name" value="ArtM/GltK/GlnP/TcyL/YhdX-like"/>
</dbReference>
<evidence type="ECO:0000256" key="8">
    <source>
        <dbReference type="ARBA" id="ARBA00023136"/>
    </source>
</evidence>
<name>A0A512HY28_9ACTN</name>
<dbReference type="InterPro" id="IPR000515">
    <property type="entry name" value="MetI-like"/>
</dbReference>
<dbReference type="Gene3D" id="1.10.3720.10">
    <property type="entry name" value="MetI-like"/>
    <property type="match status" value="1"/>
</dbReference>
<dbReference type="AlphaFoldDB" id="A0A512HY28"/>
<gene>
    <name evidence="11" type="ORF">AFL01nite_26860</name>
</gene>
<reference evidence="11 12" key="1">
    <citation type="submission" date="2019-07" db="EMBL/GenBank/DDBJ databases">
        <title>Whole genome shotgun sequence of Aeromicrobium flavum NBRC 107625.</title>
        <authorList>
            <person name="Hosoyama A."/>
            <person name="Uohara A."/>
            <person name="Ohji S."/>
            <person name="Ichikawa N."/>
        </authorList>
    </citation>
    <scope>NUCLEOTIDE SEQUENCE [LARGE SCALE GENOMIC DNA]</scope>
    <source>
        <strain evidence="11 12">NBRC 107625</strain>
    </source>
</reference>
<protein>
    <submittedName>
        <fullName evidence="11">Putative glutamate ABC transporter, permease</fullName>
    </submittedName>
</protein>
<dbReference type="OrthoDB" id="3181282at2"/>
<feature type="transmembrane region" description="Helical" evidence="9">
    <location>
        <begin position="139"/>
        <end position="166"/>
    </location>
</feature>
<dbReference type="RefSeq" id="WP_146828230.1">
    <property type="nucleotide sequence ID" value="NZ_BAAAYQ010000006.1"/>
</dbReference>
<comment type="caution">
    <text evidence="11">The sequence shown here is derived from an EMBL/GenBank/DDBJ whole genome shotgun (WGS) entry which is preliminary data.</text>
</comment>
<dbReference type="PROSITE" id="PS50928">
    <property type="entry name" value="ABC_TM1"/>
    <property type="match status" value="1"/>
</dbReference>
<dbReference type="SUPFAM" id="SSF161098">
    <property type="entry name" value="MetI-like"/>
    <property type="match status" value="1"/>
</dbReference>
<evidence type="ECO:0000256" key="6">
    <source>
        <dbReference type="ARBA" id="ARBA00022970"/>
    </source>
</evidence>
<evidence type="ECO:0000256" key="9">
    <source>
        <dbReference type="RuleBase" id="RU363032"/>
    </source>
</evidence>
<accession>A0A512HY28</accession>
<dbReference type="NCBIfam" id="TIGR01726">
    <property type="entry name" value="HEQRo_perm_3TM"/>
    <property type="match status" value="1"/>
</dbReference>
<evidence type="ECO:0000256" key="7">
    <source>
        <dbReference type="ARBA" id="ARBA00022989"/>
    </source>
</evidence>
<feature type="domain" description="ABC transmembrane type-1" evidence="10">
    <location>
        <begin position="17"/>
        <end position="206"/>
    </location>
</feature>
<comment type="similarity">
    <text evidence="2">Belongs to the binding-protein-dependent transport system permease family. HisMQ subfamily.</text>
</comment>
<dbReference type="GO" id="GO:0022857">
    <property type="term" value="F:transmembrane transporter activity"/>
    <property type="evidence" value="ECO:0007669"/>
    <property type="project" value="InterPro"/>
</dbReference>
<dbReference type="GO" id="GO:0006865">
    <property type="term" value="P:amino acid transport"/>
    <property type="evidence" value="ECO:0007669"/>
    <property type="project" value="UniProtKB-KW"/>
</dbReference>
<keyword evidence="8 9" id="KW-0472">Membrane</keyword>
<evidence type="ECO:0000256" key="3">
    <source>
        <dbReference type="ARBA" id="ARBA00022448"/>
    </source>
</evidence>
<keyword evidence="4" id="KW-1003">Cell membrane</keyword>
<evidence type="ECO:0000313" key="11">
    <source>
        <dbReference type="EMBL" id="GEO90359.1"/>
    </source>
</evidence>
<evidence type="ECO:0000259" key="10">
    <source>
        <dbReference type="PROSITE" id="PS50928"/>
    </source>
</evidence>
<keyword evidence="12" id="KW-1185">Reference proteome</keyword>
<evidence type="ECO:0000256" key="2">
    <source>
        <dbReference type="ARBA" id="ARBA00010072"/>
    </source>
</evidence>
<keyword evidence="5 9" id="KW-0812">Transmembrane</keyword>
<dbReference type="CDD" id="cd06261">
    <property type="entry name" value="TM_PBP2"/>
    <property type="match status" value="1"/>
</dbReference>
<dbReference type="GO" id="GO:0043190">
    <property type="term" value="C:ATP-binding cassette (ABC) transporter complex"/>
    <property type="evidence" value="ECO:0007669"/>
    <property type="project" value="InterPro"/>
</dbReference>
<keyword evidence="6" id="KW-0029">Amino-acid transport</keyword>
<dbReference type="Proteomes" id="UP000321769">
    <property type="component" value="Unassembled WGS sequence"/>
</dbReference>
<evidence type="ECO:0000256" key="5">
    <source>
        <dbReference type="ARBA" id="ARBA00022692"/>
    </source>
</evidence>